<evidence type="ECO:0000313" key="1">
    <source>
        <dbReference type="EMBL" id="MFI2228511.1"/>
    </source>
</evidence>
<protein>
    <submittedName>
        <fullName evidence="1">Uncharacterized protein</fullName>
    </submittedName>
</protein>
<name>A0ABW7VT43_9NOCA</name>
<dbReference type="Proteomes" id="UP001611494">
    <property type="component" value="Unassembled WGS sequence"/>
</dbReference>
<proteinExistence type="predicted"/>
<organism evidence="1 2">
    <name type="scientific">Nocardia testacea</name>
    <dbReference type="NCBI Taxonomy" id="248551"/>
    <lineage>
        <taxon>Bacteria</taxon>
        <taxon>Bacillati</taxon>
        <taxon>Actinomycetota</taxon>
        <taxon>Actinomycetes</taxon>
        <taxon>Mycobacteriales</taxon>
        <taxon>Nocardiaceae</taxon>
        <taxon>Nocardia</taxon>
    </lineage>
</organism>
<reference evidence="1 2" key="1">
    <citation type="submission" date="2024-10" db="EMBL/GenBank/DDBJ databases">
        <title>The Natural Products Discovery Center: Release of the First 8490 Sequenced Strains for Exploring Actinobacteria Biosynthetic Diversity.</title>
        <authorList>
            <person name="Kalkreuter E."/>
            <person name="Kautsar S.A."/>
            <person name="Yang D."/>
            <person name="Bader C.D."/>
            <person name="Teijaro C.N."/>
            <person name="Fluegel L."/>
            <person name="Davis C.M."/>
            <person name="Simpson J.R."/>
            <person name="Lauterbach L."/>
            <person name="Steele A.D."/>
            <person name="Gui C."/>
            <person name="Meng S."/>
            <person name="Li G."/>
            <person name="Viehrig K."/>
            <person name="Ye F."/>
            <person name="Su P."/>
            <person name="Kiefer A.F."/>
            <person name="Nichols A."/>
            <person name="Cepeda A.J."/>
            <person name="Yan W."/>
            <person name="Fan B."/>
            <person name="Jiang Y."/>
            <person name="Adhikari A."/>
            <person name="Zheng C.-J."/>
            <person name="Schuster L."/>
            <person name="Cowan T.M."/>
            <person name="Smanski M.J."/>
            <person name="Chevrette M.G."/>
            <person name="De Carvalho L.P.S."/>
            <person name="Shen B."/>
        </authorList>
    </citation>
    <scope>NUCLEOTIDE SEQUENCE [LARGE SCALE GENOMIC DNA]</scope>
    <source>
        <strain evidence="1 2">NPDC019377</strain>
    </source>
</reference>
<comment type="caution">
    <text evidence="1">The sequence shown here is derived from an EMBL/GenBank/DDBJ whole genome shotgun (WGS) entry which is preliminary data.</text>
</comment>
<accession>A0ABW7VT43</accession>
<evidence type="ECO:0000313" key="2">
    <source>
        <dbReference type="Proteomes" id="UP001611494"/>
    </source>
</evidence>
<sequence length="103" mass="10905">MTASALSTFAAASSSNSASAVSVVSAREVRCVREHRLETFGMARFDLVVIAGVEEGELVALCGGIQLLPETTAKPHRDRLVVHAVTDDLEVFWLTAVGHGGVR</sequence>
<dbReference type="RefSeq" id="WP_397058745.1">
    <property type="nucleotide sequence ID" value="NZ_JBIRYL010000001.1"/>
</dbReference>
<dbReference type="EMBL" id="JBIRYL010000001">
    <property type="protein sequence ID" value="MFI2228511.1"/>
    <property type="molecule type" value="Genomic_DNA"/>
</dbReference>
<keyword evidence="2" id="KW-1185">Reference proteome</keyword>
<gene>
    <name evidence="1" type="ORF">ACH49Z_01495</name>
</gene>